<evidence type="ECO:0000256" key="1">
    <source>
        <dbReference type="SAM" id="MobiDB-lite"/>
    </source>
</evidence>
<evidence type="ECO:0000313" key="3">
    <source>
        <dbReference type="Proteomes" id="UP000799302"/>
    </source>
</evidence>
<proteinExistence type="predicted"/>
<protein>
    <submittedName>
        <fullName evidence="2">Uncharacterized protein</fullName>
    </submittedName>
</protein>
<dbReference type="AlphaFoldDB" id="A0A6A6UCC4"/>
<feature type="compositionally biased region" description="Gly residues" evidence="1">
    <location>
        <begin position="73"/>
        <end position="82"/>
    </location>
</feature>
<keyword evidence="3" id="KW-1185">Reference proteome</keyword>
<feature type="region of interest" description="Disordered" evidence="1">
    <location>
        <begin position="1"/>
        <end position="116"/>
    </location>
</feature>
<organism evidence="2 3">
    <name type="scientific">Microthyrium microscopicum</name>
    <dbReference type="NCBI Taxonomy" id="703497"/>
    <lineage>
        <taxon>Eukaryota</taxon>
        <taxon>Fungi</taxon>
        <taxon>Dikarya</taxon>
        <taxon>Ascomycota</taxon>
        <taxon>Pezizomycotina</taxon>
        <taxon>Dothideomycetes</taxon>
        <taxon>Dothideomycetes incertae sedis</taxon>
        <taxon>Microthyriales</taxon>
        <taxon>Microthyriaceae</taxon>
        <taxon>Microthyrium</taxon>
    </lineage>
</organism>
<feature type="compositionally biased region" description="Gly residues" evidence="1">
    <location>
        <begin position="89"/>
        <end position="116"/>
    </location>
</feature>
<sequence length="116" mass="11479">MGCGPSRSSPKPDPWEMNGAATSPVVPARPIKSSFQTFIVNDPGSEPYVQQTKNPAQPSPSHKAKKQPSGSGRANGGSGGFFGAEFVGDSGGSSWGGHHGHGWGGGDGGGDGGGGC</sequence>
<evidence type="ECO:0000313" key="2">
    <source>
        <dbReference type="EMBL" id="KAF2669929.1"/>
    </source>
</evidence>
<dbReference type="Proteomes" id="UP000799302">
    <property type="component" value="Unassembled WGS sequence"/>
</dbReference>
<name>A0A6A6UCC4_9PEZI</name>
<feature type="compositionally biased region" description="Polar residues" evidence="1">
    <location>
        <begin position="48"/>
        <end position="60"/>
    </location>
</feature>
<dbReference type="EMBL" id="MU004234">
    <property type="protein sequence ID" value="KAF2669929.1"/>
    <property type="molecule type" value="Genomic_DNA"/>
</dbReference>
<gene>
    <name evidence="2" type="ORF">BT63DRAFT_439088</name>
</gene>
<accession>A0A6A6UCC4</accession>
<reference evidence="2" key="1">
    <citation type="journal article" date="2020" name="Stud. Mycol.">
        <title>101 Dothideomycetes genomes: a test case for predicting lifestyles and emergence of pathogens.</title>
        <authorList>
            <person name="Haridas S."/>
            <person name="Albert R."/>
            <person name="Binder M."/>
            <person name="Bloem J."/>
            <person name="Labutti K."/>
            <person name="Salamov A."/>
            <person name="Andreopoulos B."/>
            <person name="Baker S."/>
            <person name="Barry K."/>
            <person name="Bills G."/>
            <person name="Bluhm B."/>
            <person name="Cannon C."/>
            <person name="Castanera R."/>
            <person name="Culley D."/>
            <person name="Daum C."/>
            <person name="Ezra D."/>
            <person name="Gonzalez J."/>
            <person name="Henrissat B."/>
            <person name="Kuo A."/>
            <person name="Liang C."/>
            <person name="Lipzen A."/>
            <person name="Lutzoni F."/>
            <person name="Magnuson J."/>
            <person name="Mondo S."/>
            <person name="Nolan M."/>
            <person name="Ohm R."/>
            <person name="Pangilinan J."/>
            <person name="Park H.-J."/>
            <person name="Ramirez L."/>
            <person name="Alfaro M."/>
            <person name="Sun H."/>
            <person name="Tritt A."/>
            <person name="Yoshinaga Y."/>
            <person name="Zwiers L.-H."/>
            <person name="Turgeon B."/>
            <person name="Goodwin S."/>
            <person name="Spatafora J."/>
            <person name="Crous P."/>
            <person name="Grigoriev I."/>
        </authorList>
    </citation>
    <scope>NUCLEOTIDE SEQUENCE</scope>
    <source>
        <strain evidence="2">CBS 115976</strain>
    </source>
</reference>